<dbReference type="AlphaFoldDB" id="A0A7S2MKZ8"/>
<evidence type="ECO:0000256" key="1">
    <source>
        <dbReference type="SAM" id="MobiDB-lite"/>
    </source>
</evidence>
<proteinExistence type="predicted"/>
<feature type="region of interest" description="Disordered" evidence="1">
    <location>
        <begin position="298"/>
        <end position="334"/>
    </location>
</feature>
<reference evidence="2" key="1">
    <citation type="submission" date="2021-01" db="EMBL/GenBank/DDBJ databases">
        <authorList>
            <person name="Corre E."/>
            <person name="Pelletier E."/>
            <person name="Niang G."/>
            <person name="Scheremetjew M."/>
            <person name="Finn R."/>
            <person name="Kale V."/>
            <person name="Holt S."/>
            <person name="Cochrane G."/>
            <person name="Meng A."/>
            <person name="Brown T."/>
            <person name="Cohen L."/>
        </authorList>
    </citation>
    <scope>NUCLEOTIDE SEQUENCE</scope>
    <source>
        <strain evidence="2">UTEX LB 985</strain>
    </source>
</reference>
<feature type="region of interest" description="Disordered" evidence="1">
    <location>
        <begin position="201"/>
        <end position="266"/>
    </location>
</feature>
<dbReference type="EMBL" id="HBGU01048976">
    <property type="protein sequence ID" value="CAD9488880.1"/>
    <property type="molecule type" value="Transcribed_RNA"/>
</dbReference>
<organism evidence="2">
    <name type="scientific">Haptolina brevifila</name>
    <dbReference type="NCBI Taxonomy" id="156173"/>
    <lineage>
        <taxon>Eukaryota</taxon>
        <taxon>Haptista</taxon>
        <taxon>Haptophyta</taxon>
        <taxon>Prymnesiophyceae</taxon>
        <taxon>Prymnesiales</taxon>
        <taxon>Prymnesiaceae</taxon>
        <taxon>Haptolina</taxon>
    </lineage>
</organism>
<feature type="compositionally biased region" description="Basic and acidic residues" evidence="1">
    <location>
        <begin position="146"/>
        <end position="157"/>
    </location>
</feature>
<gene>
    <name evidence="2" type="ORF">CBRE1094_LOCUS26653</name>
</gene>
<feature type="compositionally biased region" description="Low complexity" evidence="1">
    <location>
        <begin position="201"/>
        <end position="239"/>
    </location>
</feature>
<feature type="region of interest" description="Disordered" evidence="1">
    <location>
        <begin position="141"/>
        <end position="186"/>
    </location>
</feature>
<protein>
    <submittedName>
        <fullName evidence="2">Uncharacterized protein</fullName>
    </submittedName>
</protein>
<feature type="compositionally biased region" description="Polar residues" evidence="1">
    <location>
        <begin position="240"/>
        <end position="249"/>
    </location>
</feature>
<accession>A0A7S2MKZ8</accession>
<feature type="compositionally biased region" description="Low complexity" evidence="1">
    <location>
        <begin position="256"/>
        <end position="266"/>
    </location>
</feature>
<sequence>MILSLFKTATPGLLDEIRTLAVQVFEIVNGDQVDNIGGFLSKKVDVFEFECWLEKAELEEHAHNPNQPPLKARASLIAKKELALRRKREMSERQTMEKAHVDVSKARICRKLQVDLAIAFAKDTSPLRAMAARMSVMGPQLARAQHMADGEQSDFQRHDHHRQQPFLQHSRLLDPPPSRPNTAPSFISSLDLTSALARLPLASSPRPSSPLDLSPRTPSSILTPASPSSPLAPSLRTLTRPATANSTASVAIERTSGSSRGLSSALSLPTSLLHPSSFHASLIHLHRRAERGMAEMRWREGETGQASFALRAPAYSSPPKRPPPKRPPPKLYHR</sequence>
<evidence type="ECO:0000313" key="2">
    <source>
        <dbReference type="EMBL" id="CAD9488880.1"/>
    </source>
</evidence>
<name>A0A7S2MKZ8_9EUKA</name>
<feature type="compositionally biased region" description="Basic residues" evidence="1">
    <location>
        <begin position="322"/>
        <end position="334"/>
    </location>
</feature>